<sequence>MTFTLCLFFVRSDGISLTDSLFTVRQEVVINTFQTGKNNLSFTQPDKCSTKKTGSTQATGISG</sequence>
<keyword evidence="2" id="KW-1185">Reference proteome</keyword>
<organism evidence="1 2">
    <name type="scientific">Tatumella morbirosei</name>
    <dbReference type="NCBI Taxonomy" id="642227"/>
    <lineage>
        <taxon>Bacteria</taxon>
        <taxon>Pseudomonadati</taxon>
        <taxon>Pseudomonadota</taxon>
        <taxon>Gammaproteobacteria</taxon>
        <taxon>Enterobacterales</taxon>
        <taxon>Erwiniaceae</taxon>
        <taxon>Tatumella</taxon>
    </lineage>
</organism>
<evidence type="ECO:0000313" key="1">
    <source>
        <dbReference type="EMBL" id="KGD80178.1"/>
    </source>
</evidence>
<reference evidence="1" key="1">
    <citation type="submission" date="2014-12" db="EMBL/GenBank/DDBJ databases">
        <title>The draft genome of the Tatumella morbirosei type strain, LMG23360T isolated from pineapple rot.</title>
        <authorList>
            <person name="Smits T.H."/>
            <person name="Palmer M."/>
            <person name="Venter S.N."/>
            <person name="Duffy B."/>
            <person name="Steenkamp E.T."/>
            <person name="Chan W.Y."/>
            <person name="Coutinho T.A."/>
            <person name="Coetzee M.P."/>
            <person name="De Maayer P."/>
        </authorList>
    </citation>
    <scope>NUCLEOTIDE SEQUENCE [LARGE SCALE GENOMIC DNA]</scope>
    <source>
        <strain evidence="1">LMG 23360</strain>
    </source>
</reference>
<dbReference type="AlphaFoldDB" id="A0A095V0Z6"/>
<evidence type="ECO:0000313" key="2">
    <source>
        <dbReference type="Proteomes" id="UP000029577"/>
    </source>
</evidence>
<accession>A0A095V0Z6</accession>
<protein>
    <submittedName>
        <fullName evidence="1">Uncharacterized protein</fullName>
    </submittedName>
</protein>
<dbReference type="Proteomes" id="UP000029577">
    <property type="component" value="Unassembled WGS sequence"/>
</dbReference>
<proteinExistence type="predicted"/>
<comment type="caution">
    <text evidence="1">The sequence shown here is derived from an EMBL/GenBank/DDBJ whole genome shotgun (WGS) entry which is preliminary data.</text>
</comment>
<name>A0A095V0Z6_9GAMM</name>
<dbReference type="EMBL" id="JPKR02000005">
    <property type="protein sequence ID" value="KGD80178.1"/>
    <property type="molecule type" value="Genomic_DNA"/>
</dbReference>
<gene>
    <name evidence="1" type="ORF">HA49_00455</name>
</gene>